<sequence length="329" mass="36736">MKLFLKKIVAVVFLLVSFSGIAFANNQYDYTVAKDGSGNYKTIQEVIDAVPDFRKTITKIYIKKGTYKEKIVLPESKQNIYFEGENQSTVEITFDDYASKPNRFGENMGTSGSSGFFIYGINIKFKNITFSNTAGEVGQAVAVFVAGDKVQFENCRFLGNQDTLYTYGKTSRQYYLNCYIEGTVDFIFGSSTAVFDSCTIYGKRNGYFTAASTPEGTEFGYVFRNCKLTGNALKGTVKLGRPWRPFAKTVYLNCQMDSVVAPVGWDNWGKTSNEQTTLYAEYKSTGAGANSSQRVNWAKTLTDTQAAGYTLDNIFKDWKPSDFFTVATK</sequence>
<dbReference type="InterPro" id="IPR012334">
    <property type="entry name" value="Pectin_lyas_fold"/>
</dbReference>
<accession>A0ABT4UFQ2</accession>
<dbReference type="Proteomes" id="UP001210231">
    <property type="component" value="Unassembled WGS sequence"/>
</dbReference>
<dbReference type="Pfam" id="PF01095">
    <property type="entry name" value="Pectinesterase"/>
    <property type="match status" value="1"/>
</dbReference>
<feature type="chain" id="PRO_5045003741" description="Pectinesterase" evidence="5">
    <location>
        <begin position="25"/>
        <end position="329"/>
    </location>
</feature>
<comment type="pathway">
    <text evidence="5">Glycan metabolism; pectin degradation; 2-dehydro-3-deoxy-D-gluconate from pectin: step 1/5.</text>
</comment>
<feature type="active site" evidence="4">
    <location>
        <position position="185"/>
    </location>
</feature>
<comment type="caution">
    <text evidence="7">The sequence shown here is derived from an EMBL/GenBank/DDBJ whole genome shotgun (WGS) entry which is preliminary data.</text>
</comment>
<evidence type="ECO:0000259" key="6">
    <source>
        <dbReference type="Pfam" id="PF01095"/>
    </source>
</evidence>
<dbReference type="EMBL" id="JAQGEF010000001">
    <property type="protein sequence ID" value="MDA3613182.1"/>
    <property type="molecule type" value="Genomic_DNA"/>
</dbReference>
<evidence type="ECO:0000256" key="4">
    <source>
        <dbReference type="PROSITE-ProRule" id="PRU10040"/>
    </source>
</evidence>
<dbReference type="PANTHER" id="PTHR31321">
    <property type="entry name" value="ACYL-COA THIOESTER HYDROLASE YBHC-RELATED"/>
    <property type="match status" value="1"/>
</dbReference>
<protein>
    <recommendedName>
        <fullName evidence="5">Pectinesterase</fullName>
        <ecNumber evidence="5">3.1.1.11</ecNumber>
    </recommendedName>
</protein>
<evidence type="ECO:0000313" key="7">
    <source>
        <dbReference type="EMBL" id="MDA3613182.1"/>
    </source>
</evidence>
<dbReference type="EC" id="3.1.1.11" evidence="5"/>
<dbReference type="PANTHER" id="PTHR31321:SF57">
    <property type="entry name" value="PECTINESTERASE 53-RELATED"/>
    <property type="match status" value="1"/>
</dbReference>
<dbReference type="PROSITE" id="PS00503">
    <property type="entry name" value="PECTINESTERASE_2"/>
    <property type="match status" value="1"/>
</dbReference>
<keyword evidence="5" id="KW-0732">Signal</keyword>
<gene>
    <name evidence="7" type="ORF">O3P16_00020</name>
</gene>
<dbReference type="SUPFAM" id="SSF51126">
    <property type="entry name" value="Pectin lyase-like"/>
    <property type="match status" value="1"/>
</dbReference>
<feature type="signal peptide" evidence="5">
    <location>
        <begin position="1"/>
        <end position="24"/>
    </location>
</feature>
<keyword evidence="3 5" id="KW-0063">Aspartyl esterase</keyword>
<dbReference type="InterPro" id="IPR000070">
    <property type="entry name" value="Pectinesterase_cat"/>
</dbReference>
<keyword evidence="2 5" id="KW-0378">Hydrolase</keyword>
<comment type="similarity">
    <text evidence="1">Belongs to the pectinesterase family.</text>
</comment>
<organism evidence="7 8">
    <name type="scientific">Polluticaenibacter yanchengensis</name>
    <dbReference type="NCBI Taxonomy" id="3014562"/>
    <lineage>
        <taxon>Bacteria</taxon>
        <taxon>Pseudomonadati</taxon>
        <taxon>Bacteroidota</taxon>
        <taxon>Chitinophagia</taxon>
        <taxon>Chitinophagales</taxon>
        <taxon>Chitinophagaceae</taxon>
        <taxon>Polluticaenibacter</taxon>
    </lineage>
</organism>
<comment type="catalytic activity">
    <reaction evidence="5">
        <text>[(1-&gt;4)-alpha-D-galacturonosyl methyl ester](n) + n H2O = [(1-&gt;4)-alpha-D-galacturonosyl](n) + n methanol + n H(+)</text>
        <dbReference type="Rhea" id="RHEA:22380"/>
        <dbReference type="Rhea" id="RHEA-COMP:14570"/>
        <dbReference type="Rhea" id="RHEA-COMP:14573"/>
        <dbReference type="ChEBI" id="CHEBI:15377"/>
        <dbReference type="ChEBI" id="CHEBI:15378"/>
        <dbReference type="ChEBI" id="CHEBI:17790"/>
        <dbReference type="ChEBI" id="CHEBI:140522"/>
        <dbReference type="ChEBI" id="CHEBI:140523"/>
        <dbReference type="EC" id="3.1.1.11"/>
    </reaction>
</comment>
<evidence type="ECO:0000256" key="3">
    <source>
        <dbReference type="ARBA" id="ARBA00023085"/>
    </source>
</evidence>
<keyword evidence="8" id="KW-1185">Reference proteome</keyword>
<dbReference type="Gene3D" id="2.160.20.10">
    <property type="entry name" value="Single-stranded right-handed beta-helix, Pectin lyase-like"/>
    <property type="match status" value="1"/>
</dbReference>
<name>A0ABT4UFQ2_9BACT</name>
<feature type="domain" description="Pectinesterase catalytic" evidence="6">
    <location>
        <begin position="30"/>
        <end position="314"/>
    </location>
</feature>
<dbReference type="InterPro" id="IPR033131">
    <property type="entry name" value="Pectinesterase_Asp_AS"/>
</dbReference>
<evidence type="ECO:0000256" key="1">
    <source>
        <dbReference type="ARBA" id="ARBA00008891"/>
    </source>
</evidence>
<dbReference type="InterPro" id="IPR011050">
    <property type="entry name" value="Pectin_lyase_fold/virulence"/>
</dbReference>
<evidence type="ECO:0000313" key="8">
    <source>
        <dbReference type="Proteomes" id="UP001210231"/>
    </source>
</evidence>
<evidence type="ECO:0000256" key="5">
    <source>
        <dbReference type="RuleBase" id="RU000589"/>
    </source>
</evidence>
<evidence type="ECO:0000256" key="2">
    <source>
        <dbReference type="ARBA" id="ARBA00022801"/>
    </source>
</evidence>
<dbReference type="RefSeq" id="WP_407029516.1">
    <property type="nucleotide sequence ID" value="NZ_JAQGEF010000001.1"/>
</dbReference>
<proteinExistence type="inferred from homology"/>
<reference evidence="7 8" key="1">
    <citation type="submission" date="2022-12" db="EMBL/GenBank/DDBJ databases">
        <title>Chitinophagaceae gen. sp. nov., a new member of the family Chitinophagaceae, isolated from soil in a chemical factory.</title>
        <authorList>
            <person name="Ke Z."/>
        </authorList>
    </citation>
    <scope>NUCLEOTIDE SEQUENCE [LARGE SCALE GENOMIC DNA]</scope>
    <source>
        <strain evidence="7 8">LY-5</strain>
    </source>
</reference>